<dbReference type="EMBL" id="VSRR010012234">
    <property type="protein sequence ID" value="MPC54276.1"/>
    <property type="molecule type" value="Genomic_DNA"/>
</dbReference>
<keyword evidence="2" id="KW-1185">Reference proteome</keyword>
<name>A0A5B7G9W9_PORTR</name>
<gene>
    <name evidence="1" type="ORF">E2C01_048186</name>
</gene>
<comment type="caution">
    <text evidence="1">The sequence shown here is derived from an EMBL/GenBank/DDBJ whole genome shotgun (WGS) entry which is preliminary data.</text>
</comment>
<proteinExistence type="predicted"/>
<evidence type="ECO:0000313" key="1">
    <source>
        <dbReference type="EMBL" id="MPC54276.1"/>
    </source>
</evidence>
<protein>
    <submittedName>
        <fullName evidence="1">Uncharacterized protein</fullName>
    </submittedName>
</protein>
<dbReference type="Proteomes" id="UP000324222">
    <property type="component" value="Unassembled WGS sequence"/>
</dbReference>
<dbReference type="AlphaFoldDB" id="A0A5B7G9W9"/>
<reference evidence="1 2" key="1">
    <citation type="submission" date="2019-05" db="EMBL/GenBank/DDBJ databases">
        <title>Another draft genome of Portunus trituberculatus and its Hox gene families provides insights of decapod evolution.</title>
        <authorList>
            <person name="Jeong J.-H."/>
            <person name="Song I."/>
            <person name="Kim S."/>
            <person name="Choi T."/>
            <person name="Kim D."/>
            <person name="Ryu S."/>
            <person name="Kim W."/>
        </authorList>
    </citation>
    <scope>NUCLEOTIDE SEQUENCE [LARGE SCALE GENOMIC DNA]</scope>
    <source>
        <tissue evidence="1">Muscle</tissue>
    </source>
</reference>
<organism evidence="1 2">
    <name type="scientific">Portunus trituberculatus</name>
    <name type="common">Swimming crab</name>
    <name type="synonym">Neptunus trituberculatus</name>
    <dbReference type="NCBI Taxonomy" id="210409"/>
    <lineage>
        <taxon>Eukaryota</taxon>
        <taxon>Metazoa</taxon>
        <taxon>Ecdysozoa</taxon>
        <taxon>Arthropoda</taxon>
        <taxon>Crustacea</taxon>
        <taxon>Multicrustacea</taxon>
        <taxon>Malacostraca</taxon>
        <taxon>Eumalacostraca</taxon>
        <taxon>Eucarida</taxon>
        <taxon>Decapoda</taxon>
        <taxon>Pleocyemata</taxon>
        <taxon>Brachyura</taxon>
        <taxon>Eubrachyura</taxon>
        <taxon>Portunoidea</taxon>
        <taxon>Portunidae</taxon>
        <taxon>Portuninae</taxon>
        <taxon>Portunus</taxon>
    </lineage>
</organism>
<sequence length="119" mass="13368">MLIPTIKSDSPAALKYPLVLDSLSPAHPIPPPILCSLLPPHGAAAGHERKPGKCGSFEMFCADSRWLWKRQVSFPGVWRGRKDPPHRTVASLLPQKLHQIFQAIFKRPFSFLLRPHAFI</sequence>
<accession>A0A5B7G9W9</accession>
<evidence type="ECO:0000313" key="2">
    <source>
        <dbReference type="Proteomes" id="UP000324222"/>
    </source>
</evidence>